<dbReference type="Proteomes" id="UP000324800">
    <property type="component" value="Unassembled WGS sequence"/>
</dbReference>
<proteinExistence type="predicted"/>
<evidence type="ECO:0000313" key="2">
    <source>
        <dbReference type="EMBL" id="KAA6398298.1"/>
    </source>
</evidence>
<gene>
    <name evidence="2" type="ORF">EZS28_006172</name>
</gene>
<accession>A0A5J4WTJ5</accession>
<organism evidence="2 3">
    <name type="scientific">Streblomastix strix</name>
    <dbReference type="NCBI Taxonomy" id="222440"/>
    <lineage>
        <taxon>Eukaryota</taxon>
        <taxon>Metamonada</taxon>
        <taxon>Preaxostyla</taxon>
        <taxon>Oxymonadida</taxon>
        <taxon>Streblomastigidae</taxon>
        <taxon>Streblomastix</taxon>
    </lineage>
</organism>
<keyword evidence="1" id="KW-0812">Transmembrane</keyword>
<sequence>MKWSIYIVYIEFIFLFSFKISIEARSRSTGLLQQISTTLNAIACRMNAFTSAYVAPAAINPVIIAWIIVGPVYGGVITVLLMITTNKWLQYSELAGECFDIRCHYVLQKQLCEKLRASLWKNLGPSGESWLDLANEGSEYIHNSYNKIWNLVKIFIQDETVTQQDKEKMTAKNACEFGYIIDLFSRIGVQTKTMKASRIIPTLVVLLDNPKSILMNCGSRELSTYSS</sequence>
<keyword evidence="1" id="KW-1133">Transmembrane helix</keyword>
<evidence type="ECO:0000256" key="1">
    <source>
        <dbReference type="SAM" id="Phobius"/>
    </source>
</evidence>
<protein>
    <submittedName>
        <fullName evidence="2">Uncharacterized protein</fullName>
    </submittedName>
</protein>
<dbReference type="EMBL" id="SNRW01000988">
    <property type="protein sequence ID" value="KAA6398298.1"/>
    <property type="molecule type" value="Genomic_DNA"/>
</dbReference>
<feature type="transmembrane region" description="Helical" evidence="1">
    <location>
        <begin position="61"/>
        <end position="83"/>
    </location>
</feature>
<keyword evidence="1" id="KW-0472">Membrane</keyword>
<comment type="caution">
    <text evidence="2">The sequence shown here is derived from an EMBL/GenBank/DDBJ whole genome shotgun (WGS) entry which is preliminary data.</text>
</comment>
<name>A0A5J4WTJ5_9EUKA</name>
<dbReference type="AlphaFoldDB" id="A0A5J4WTJ5"/>
<evidence type="ECO:0000313" key="3">
    <source>
        <dbReference type="Proteomes" id="UP000324800"/>
    </source>
</evidence>
<reference evidence="2 3" key="1">
    <citation type="submission" date="2019-03" db="EMBL/GenBank/DDBJ databases">
        <title>Single cell metagenomics reveals metabolic interactions within the superorganism composed of flagellate Streblomastix strix and complex community of Bacteroidetes bacteria on its surface.</title>
        <authorList>
            <person name="Treitli S.C."/>
            <person name="Kolisko M."/>
            <person name="Husnik F."/>
            <person name="Keeling P."/>
            <person name="Hampl V."/>
        </authorList>
    </citation>
    <scope>NUCLEOTIDE SEQUENCE [LARGE SCALE GENOMIC DNA]</scope>
    <source>
        <strain evidence="2">ST1C</strain>
    </source>
</reference>
<feature type="transmembrane region" description="Helical" evidence="1">
    <location>
        <begin position="6"/>
        <end position="22"/>
    </location>
</feature>
<dbReference type="OrthoDB" id="439792at2759"/>